<feature type="region of interest" description="Disordered" evidence="1">
    <location>
        <begin position="50"/>
        <end position="127"/>
    </location>
</feature>
<dbReference type="InterPro" id="IPR032675">
    <property type="entry name" value="LRR_dom_sf"/>
</dbReference>
<dbReference type="GO" id="GO:0031146">
    <property type="term" value="P:SCF-dependent proteasomal ubiquitin-dependent protein catabolic process"/>
    <property type="evidence" value="ECO:0007669"/>
    <property type="project" value="TreeGrafter"/>
</dbReference>
<dbReference type="PANTHER" id="PTHR13318:SF234">
    <property type="entry name" value="RNI-LIKE PROTEIN"/>
    <property type="match status" value="1"/>
</dbReference>
<dbReference type="AlphaFoldDB" id="A0A5M8Q2W3"/>
<evidence type="ECO:0000313" key="4">
    <source>
        <dbReference type="Proteomes" id="UP000324767"/>
    </source>
</evidence>
<dbReference type="EMBL" id="VXIT01000001">
    <property type="protein sequence ID" value="KAA6415399.1"/>
    <property type="molecule type" value="Genomic_DNA"/>
</dbReference>
<evidence type="ECO:0000313" key="3">
    <source>
        <dbReference type="EMBL" id="KAA6415399.1"/>
    </source>
</evidence>
<proteinExistence type="predicted"/>
<dbReference type="SMART" id="SM00367">
    <property type="entry name" value="LRR_CC"/>
    <property type="match status" value="4"/>
</dbReference>
<accession>A0A5M8Q2W3</accession>
<dbReference type="OrthoDB" id="1924287at2759"/>
<organism evidence="3 4">
    <name type="scientific">Lasallia pustulata</name>
    <dbReference type="NCBI Taxonomy" id="136370"/>
    <lineage>
        <taxon>Eukaryota</taxon>
        <taxon>Fungi</taxon>
        <taxon>Dikarya</taxon>
        <taxon>Ascomycota</taxon>
        <taxon>Pezizomycotina</taxon>
        <taxon>Lecanoromycetes</taxon>
        <taxon>OSLEUM clade</taxon>
        <taxon>Umbilicariomycetidae</taxon>
        <taxon>Umbilicariales</taxon>
        <taxon>Umbilicariaceae</taxon>
        <taxon>Lasallia</taxon>
    </lineage>
</organism>
<reference evidence="3 4" key="1">
    <citation type="submission" date="2019-09" db="EMBL/GenBank/DDBJ databases">
        <title>The hologenome of the rock-dwelling lichen Lasallia pustulata.</title>
        <authorList>
            <person name="Greshake Tzovaras B."/>
            <person name="Segers F."/>
            <person name="Bicker A."/>
            <person name="Dal Grande F."/>
            <person name="Otte J."/>
            <person name="Hankeln T."/>
            <person name="Schmitt I."/>
            <person name="Ebersberger I."/>
        </authorList>
    </citation>
    <scope>NUCLEOTIDE SEQUENCE [LARGE SCALE GENOMIC DNA]</scope>
    <source>
        <strain evidence="3">A1-1</strain>
    </source>
</reference>
<comment type="caution">
    <text evidence="3">The sequence shown here is derived from an EMBL/GenBank/DDBJ whole genome shotgun (WGS) entry which is preliminary data.</text>
</comment>
<dbReference type="GO" id="GO:0019005">
    <property type="term" value="C:SCF ubiquitin ligase complex"/>
    <property type="evidence" value="ECO:0007669"/>
    <property type="project" value="TreeGrafter"/>
</dbReference>
<feature type="domain" description="DNA repair protein rhp7 treble clef" evidence="2">
    <location>
        <begin position="139"/>
        <end position="176"/>
    </location>
</feature>
<feature type="compositionally biased region" description="Basic residues" evidence="1">
    <location>
        <begin position="101"/>
        <end position="113"/>
    </location>
</feature>
<dbReference type="Gene3D" id="3.80.10.10">
    <property type="entry name" value="Ribonuclease Inhibitor"/>
    <property type="match status" value="2"/>
</dbReference>
<dbReference type="SUPFAM" id="SSF52047">
    <property type="entry name" value="RNI-like"/>
    <property type="match status" value="1"/>
</dbReference>
<dbReference type="InterPro" id="IPR056451">
    <property type="entry name" value="Znf_Tbcl_Rhp7"/>
</dbReference>
<dbReference type="FunFam" id="3.80.10.10:FF:000601">
    <property type="entry name" value="DNA repair protein Rad7, protein"/>
    <property type="match status" value="1"/>
</dbReference>
<sequence>MITRLNHIATCQLRMSGRRATNNRIRGPQSALTDFLASNNISAAQIRDDYERRRQAAEQDAQQDAARNEALAPAAEEQEEGAQETPEQQKKRKRQEEKAIAKIKKSKTFKRQKASKEGEPDGDEDDIAWDMYAKSKPLPGQLENCEICDKRFTVTAYSKTGPDGGLLCSKCSKEQEAERKKEMKPKKPTVSKDKRRHLQSNLLDGIVRNGSKSLQELCVEKVADNINDVEEFGDLPDALLNRLSQILSRRRVITARTLDLFLRPDLNTIAIYDCAKLETDDYIKIFSIVPQVRDLNLRNSGQFKDEVIDYILERDIPIQHLQLAAPNLVSDAKWREFFRRRGSHLESLKLSDLDYAMDDDTVVEMAASCPNVTRLKLKECFRIADPSLDAISGMKKLEYLSLRLKLPTSASSLASLITQIGHKLRTLSLERFENADDTVLESIHSTCTQLSKLRFTMNDFCTDAGFVSLLSDWSNPPLAFADLSSNRDLDYTNPDGPTEPIGLASNGFRALIKHSGSRLERLDISSCRHITYQALSEVFDGIKQYPYLKDINISFLTRVDTPILAGIVKGCPRLVKVTAFGCFNIRDMEVPAGVALIGVPNAQDSIVQGGDYLTS</sequence>
<dbReference type="InterPro" id="IPR006553">
    <property type="entry name" value="Leu-rich_rpt_Cys-con_subtyp"/>
</dbReference>
<protein>
    <submittedName>
        <fullName evidence="3">DNA repair</fullName>
    </submittedName>
</protein>
<dbReference type="Proteomes" id="UP000324767">
    <property type="component" value="Unassembled WGS sequence"/>
</dbReference>
<dbReference type="PANTHER" id="PTHR13318">
    <property type="entry name" value="PARTNER OF PAIRED, ISOFORM B-RELATED"/>
    <property type="match status" value="1"/>
</dbReference>
<dbReference type="Pfam" id="PF23550">
    <property type="entry name" value="zf_Tbcl_Rhp7"/>
    <property type="match status" value="1"/>
</dbReference>
<feature type="compositionally biased region" description="Low complexity" evidence="1">
    <location>
        <begin position="58"/>
        <end position="75"/>
    </location>
</feature>
<evidence type="ECO:0000256" key="1">
    <source>
        <dbReference type="SAM" id="MobiDB-lite"/>
    </source>
</evidence>
<gene>
    <name evidence="3" type="ORF">FRX48_00114</name>
</gene>
<evidence type="ECO:0000259" key="2">
    <source>
        <dbReference type="Pfam" id="PF23550"/>
    </source>
</evidence>
<name>A0A5M8Q2W3_9LECA</name>